<dbReference type="Pfam" id="PF13483">
    <property type="entry name" value="Lactamase_B_3"/>
    <property type="match status" value="1"/>
</dbReference>
<name>A0A1G9RMC6_9BACT</name>
<proteinExistence type="predicted"/>
<keyword evidence="1" id="KW-0732">Signal</keyword>
<feature type="signal peptide" evidence="1">
    <location>
        <begin position="1"/>
        <end position="23"/>
    </location>
</feature>
<gene>
    <name evidence="2" type="ORF">SAMN05421823_111205</name>
</gene>
<organism evidence="2 3">
    <name type="scientific">Catalinimonas alkaloidigena</name>
    <dbReference type="NCBI Taxonomy" id="1075417"/>
    <lineage>
        <taxon>Bacteria</taxon>
        <taxon>Pseudomonadati</taxon>
        <taxon>Bacteroidota</taxon>
        <taxon>Cytophagia</taxon>
        <taxon>Cytophagales</taxon>
        <taxon>Catalimonadaceae</taxon>
        <taxon>Catalinimonas</taxon>
    </lineage>
</organism>
<dbReference type="InterPro" id="IPR050114">
    <property type="entry name" value="UPF0173_UPF0282_UlaG_hydrolase"/>
</dbReference>
<dbReference type="PANTHER" id="PTHR43546:SF3">
    <property type="entry name" value="UPF0173 METAL-DEPENDENT HYDROLASE MJ1163"/>
    <property type="match status" value="1"/>
</dbReference>
<evidence type="ECO:0000313" key="2">
    <source>
        <dbReference type="EMBL" id="SDM24406.1"/>
    </source>
</evidence>
<dbReference type="OrthoDB" id="9789133at2"/>
<reference evidence="2 3" key="1">
    <citation type="submission" date="2016-10" db="EMBL/GenBank/DDBJ databases">
        <authorList>
            <person name="de Groot N.N."/>
        </authorList>
    </citation>
    <scope>NUCLEOTIDE SEQUENCE [LARGE SCALE GENOMIC DNA]</scope>
    <source>
        <strain evidence="2 3">DSM 25186</strain>
    </source>
</reference>
<feature type="chain" id="PRO_5011707439" evidence="1">
    <location>
        <begin position="24"/>
        <end position="278"/>
    </location>
</feature>
<dbReference type="RefSeq" id="WP_089686846.1">
    <property type="nucleotide sequence ID" value="NZ_FNFO01000011.1"/>
</dbReference>
<dbReference type="PANTHER" id="PTHR43546">
    <property type="entry name" value="UPF0173 METAL-DEPENDENT HYDROLASE MJ1163-RELATED"/>
    <property type="match status" value="1"/>
</dbReference>
<dbReference type="SUPFAM" id="SSF56281">
    <property type="entry name" value="Metallo-hydrolase/oxidoreductase"/>
    <property type="match status" value="1"/>
</dbReference>
<accession>A0A1G9RMC6</accession>
<protein>
    <submittedName>
        <fullName evidence="2">L-ascorbate metabolism protein UlaG, beta-lactamase superfamily</fullName>
    </submittedName>
</protein>
<evidence type="ECO:0000313" key="3">
    <source>
        <dbReference type="Proteomes" id="UP000198510"/>
    </source>
</evidence>
<dbReference type="InterPro" id="IPR036866">
    <property type="entry name" value="RibonucZ/Hydroxyglut_hydro"/>
</dbReference>
<evidence type="ECO:0000256" key="1">
    <source>
        <dbReference type="SAM" id="SignalP"/>
    </source>
</evidence>
<dbReference type="Proteomes" id="UP000198510">
    <property type="component" value="Unassembled WGS sequence"/>
</dbReference>
<sequence length="278" mass="30895">MKLKLPSILSVFTLFAATSVGYAQSEQPPQPLRIDTVQTVVQQPNAAQPDRIPTDKGAMSIHPILHSSLVIQWNGQTIYSDPYGGAELFNKVPAPDLVLITDIHGDHLHPETLKELDLSHAELIAPKAVLDQLGDINFKQTHELANGEALTWQGIRVEAIPMYNLPESPDSRHTRGRGNGYVLTLGGKRVYISGDTEDIPEMRQLKNIDVAFVCMNLPYTMDVAHAASAVLAFKPKIVYPFHFRGGEGKLSDVEKFKSLVTKQDPNIDVRLRDWYPVQ</sequence>
<dbReference type="AlphaFoldDB" id="A0A1G9RMC6"/>
<keyword evidence="3" id="KW-1185">Reference proteome</keyword>
<dbReference type="EMBL" id="FNFO01000011">
    <property type="protein sequence ID" value="SDM24406.1"/>
    <property type="molecule type" value="Genomic_DNA"/>
</dbReference>
<dbReference type="STRING" id="1075417.SAMN05421823_111205"/>
<dbReference type="Gene3D" id="3.60.15.10">
    <property type="entry name" value="Ribonuclease Z/Hydroxyacylglutathione hydrolase-like"/>
    <property type="match status" value="1"/>
</dbReference>